<evidence type="ECO:0000256" key="4">
    <source>
        <dbReference type="ARBA" id="ARBA00022597"/>
    </source>
</evidence>
<keyword evidence="11" id="KW-1185">Reference proteome</keyword>
<keyword evidence="3" id="KW-1003">Cell membrane</keyword>
<dbReference type="InterPro" id="IPR003352">
    <property type="entry name" value="PTS_EIIC"/>
</dbReference>
<evidence type="ECO:0000256" key="1">
    <source>
        <dbReference type="ARBA" id="ARBA00004651"/>
    </source>
</evidence>
<dbReference type="Pfam" id="PF13303">
    <property type="entry name" value="PTS_EIIC_2"/>
    <property type="match status" value="1"/>
</dbReference>
<dbReference type="AlphaFoldDB" id="A0A4R6U1D2"/>
<keyword evidence="2" id="KW-0813">Transport</keyword>
<evidence type="ECO:0000256" key="2">
    <source>
        <dbReference type="ARBA" id="ARBA00022448"/>
    </source>
</evidence>
<feature type="transmembrane region" description="Helical" evidence="8">
    <location>
        <begin position="298"/>
        <end position="318"/>
    </location>
</feature>
<accession>A0A4R6U1D2</accession>
<feature type="transmembrane region" description="Helical" evidence="8">
    <location>
        <begin position="68"/>
        <end position="91"/>
    </location>
</feature>
<evidence type="ECO:0000313" key="10">
    <source>
        <dbReference type="EMBL" id="TDQ39072.1"/>
    </source>
</evidence>
<keyword evidence="5 8" id="KW-0812">Transmembrane</keyword>
<feature type="transmembrane region" description="Helical" evidence="8">
    <location>
        <begin position="217"/>
        <end position="242"/>
    </location>
</feature>
<gene>
    <name evidence="10" type="ORF">EV213_10818</name>
</gene>
<evidence type="ECO:0000256" key="7">
    <source>
        <dbReference type="ARBA" id="ARBA00023136"/>
    </source>
</evidence>
<sequence length="392" mass="40770">MQPFKCTKISVLGNARQCELTLEFGEQTPLSVFTFDYTSTTIRKGKRGVGERMKAFLERKGIQLSAKVYFIDALSAMAIGLFSTLIIGLIVKTIGEYSKLDGLITMGEMGMALMGPGIAVAVAYGLKAPPLVLISALAAGQAAVTNGAGPAGAFIAAIIAVELGKIVSGETKLDIILTPFVTLTAGFTSALFIAPPIAQLMSTIGQVITWSTAQQPLLMGILVAVLMGLALTAPISSLAIAIMLDLSGIAAGAATIGCCAQMIGFAASSFRENGWAGFVAQGIGTSMLQMPNIIKRPAILIPPTVAGAILAPIASVWLRMTNNAAGAGMGTSGLIGPMMTLQTMGASPSVILSVVLLHFVLPALIAFLLSEWLRKIGWIRFGDQSLYSTKQS</sequence>
<dbReference type="GO" id="GO:0009401">
    <property type="term" value="P:phosphoenolpyruvate-dependent sugar phosphotransferase system"/>
    <property type="evidence" value="ECO:0007669"/>
    <property type="project" value="InterPro"/>
</dbReference>
<protein>
    <recommendedName>
        <fullName evidence="9">Phosphotransferase system EIIC domain-containing protein</fullName>
    </recommendedName>
</protein>
<feature type="domain" description="Phosphotransferase system EIIC" evidence="9">
    <location>
        <begin position="72"/>
        <end position="384"/>
    </location>
</feature>
<keyword evidence="7 8" id="KW-0472">Membrane</keyword>
<dbReference type="EMBL" id="SNYJ01000008">
    <property type="protein sequence ID" value="TDQ39072.1"/>
    <property type="molecule type" value="Genomic_DNA"/>
</dbReference>
<reference evidence="10 11" key="1">
    <citation type="submission" date="2019-03" db="EMBL/GenBank/DDBJ databases">
        <title>Genomic Encyclopedia of Type Strains, Phase IV (KMG-IV): sequencing the most valuable type-strain genomes for metagenomic binning, comparative biology and taxonomic classification.</title>
        <authorList>
            <person name="Goeker M."/>
        </authorList>
    </citation>
    <scope>NUCLEOTIDE SEQUENCE [LARGE SCALE GENOMIC DNA]</scope>
    <source>
        <strain evidence="10 11">DSM 28697</strain>
    </source>
</reference>
<dbReference type="Proteomes" id="UP000295632">
    <property type="component" value="Unassembled WGS sequence"/>
</dbReference>
<organism evidence="10 11">
    <name type="scientific">Aureibacillus halotolerans</name>
    <dbReference type="NCBI Taxonomy" id="1508390"/>
    <lineage>
        <taxon>Bacteria</taxon>
        <taxon>Bacillati</taxon>
        <taxon>Bacillota</taxon>
        <taxon>Bacilli</taxon>
        <taxon>Bacillales</taxon>
        <taxon>Bacillaceae</taxon>
        <taxon>Aureibacillus</taxon>
    </lineage>
</organism>
<proteinExistence type="predicted"/>
<comment type="caution">
    <text evidence="10">The sequence shown here is derived from an EMBL/GenBank/DDBJ whole genome shotgun (WGS) entry which is preliminary data.</text>
</comment>
<evidence type="ECO:0000256" key="8">
    <source>
        <dbReference type="SAM" id="Phobius"/>
    </source>
</evidence>
<feature type="transmembrane region" description="Helical" evidence="8">
    <location>
        <begin position="325"/>
        <end position="344"/>
    </location>
</feature>
<keyword evidence="6 8" id="KW-1133">Transmembrane helix</keyword>
<evidence type="ECO:0000256" key="5">
    <source>
        <dbReference type="ARBA" id="ARBA00022692"/>
    </source>
</evidence>
<dbReference type="GO" id="GO:0008982">
    <property type="term" value="F:protein-N(PI)-phosphohistidine-sugar phosphotransferase activity"/>
    <property type="evidence" value="ECO:0007669"/>
    <property type="project" value="InterPro"/>
</dbReference>
<evidence type="ECO:0000256" key="3">
    <source>
        <dbReference type="ARBA" id="ARBA00022475"/>
    </source>
</evidence>
<feature type="transmembrane region" description="Helical" evidence="8">
    <location>
        <begin position="350"/>
        <end position="370"/>
    </location>
</feature>
<name>A0A4R6U1D2_9BACI</name>
<evidence type="ECO:0000313" key="11">
    <source>
        <dbReference type="Proteomes" id="UP000295632"/>
    </source>
</evidence>
<feature type="transmembrane region" description="Helical" evidence="8">
    <location>
        <begin position="132"/>
        <end position="161"/>
    </location>
</feature>
<feature type="transmembrane region" description="Helical" evidence="8">
    <location>
        <begin position="249"/>
        <end position="270"/>
    </location>
</feature>
<keyword evidence="4" id="KW-0762">Sugar transport</keyword>
<evidence type="ECO:0000256" key="6">
    <source>
        <dbReference type="ARBA" id="ARBA00022989"/>
    </source>
</evidence>
<feature type="transmembrane region" description="Helical" evidence="8">
    <location>
        <begin position="103"/>
        <end position="126"/>
    </location>
</feature>
<comment type="subcellular location">
    <subcellularLocation>
        <location evidence="1">Cell membrane</location>
        <topology evidence="1">Multi-pass membrane protein</topology>
    </subcellularLocation>
</comment>
<feature type="transmembrane region" description="Helical" evidence="8">
    <location>
        <begin position="173"/>
        <end position="197"/>
    </location>
</feature>
<evidence type="ECO:0000259" key="9">
    <source>
        <dbReference type="Pfam" id="PF13303"/>
    </source>
</evidence>
<dbReference type="GO" id="GO:0005886">
    <property type="term" value="C:plasma membrane"/>
    <property type="evidence" value="ECO:0007669"/>
    <property type="project" value="UniProtKB-SubCell"/>
</dbReference>